<dbReference type="Gene3D" id="3.40.50.720">
    <property type="entry name" value="NAD(P)-binding Rossmann-like Domain"/>
    <property type="match status" value="1"/>
</dbReference>
<protein>
    <submittedName>
        <fullName evidence="3">Chlorophyll synthesis pathway protein BchC</fullName>
    </submittedName>
</protein>
<dbReference type="OrthoDB" id="9781588at2"/>
<evidence type="ECO:0000313" key="3">
    <source>
        <dbReference type="EMBL" id="TPW29602.1"/>
    </source>
</evidence>
<dbReference type="SUPFAM" id="SSF50129">
    <property type="entry name" value="GroES-like"/>
    <property type="match status" value="1"/>
</dbReference>
<dbReference type="NCBIfam" id="TIGR01202">
    <property type="entry name" value="bchC"/>
    <property type="match status" value="1"/>
</dbReference>
<dbReference type="Pfam" id="PF08240">
    <property type="entry name" value="ADH_N"/>
    <property type="match status" value="1"/>
</dbReference>
<dbReference type="Gene3D" id="3.90.180.10">
    <property type="entry name" value="Medium-chain alcohol dehydrogenases, catalytic domain"/>
    <property type="match status" value="2"/>
</dbReference>
<keyword evidence="1" id="KW-0560">Oxidoreductase</keyword>
<accession>A0A506U5E9</accession>
<dbReference type="SUPFAM" id="SSF51735">
    <property type="entry name" value="NAD(P)-binding Rossmann-fold domains"/>
    <property type="match status" value="1"/>
</dbReference>
<dbReference type="PANTHER" id="PTHR43189">
    <property type="entry name" value="ZINC-TYPE ALCOHOL DEHYDROGENASE-LIKE PROTEIN C1198.01-RELATED"/>
    <property type="match status" value="1"/>
</dbReference>
<dbReference type="InterPro" id="IPR036291">
    <property type="entry name" value="NAD(P)-bd_dom_sf"/>
</dbReference>
<dbReference type="Proteomes" id="UP000320314">
    <property type="component" value="Unassembled WGS sequence"/>
</dbReference>
<feature type="domain" description="Alcohol dehydrogenase-like N-terminal" evidence="2">
    <location>
        <begin position="26"/>
        <end position="118"/>
    </location>
</feature>
<name>A0A506U5E9_9HYPH</name>
<sequence length="312" mass="32643">MESTAILFEEPGRIALSSVALAAPGEADVTVAVEVSGISTGTERLLFTGEMPAFPGMGYPLVPGYEAVGRIVEAGPASGRRAGERVFVPGSAGFADVRGLFGASASRLVVPARRAYAVDEALGADATLIALAATAYHAVAAFKGEAPELVVGHGVLGRLAARIATALGHPAPTVWEANADRRTGGDYSVIAPEDDDRRDYARILDVSGDSNVLDTLIGRIARGGEIVLAGFYKDRLGFSFPPAFMREARLAVAAEWQEADLLAVRDLVDTGGLSLANLVTGTMPAADASNAYRTAFEDPRCLKMLIDWSEHA</sequence>
<comment type="caution">
    <text evidence="3">The sequence shown here is derived from an EMBL/GenBank/DDBJ whole genome shotgun (WGS) entry which is preliminary data.</text>
</comment>
<dbReference type="PANTHER" id="PTHR43189:SF1">
    <property type="entry name" value="ZINC-TYPE ALCOHOL DEHYDROGENASE-LIKE PROTEIN C1198.01"/>
    <property type="match status" value="1"/>
</dbReference>
<dbReference type="InterPro" id="IPR005903">
    <property type="entry name" value="BchC"/>
</dbReference>
<evidence type="ECO:0000259" key="2">
    <source>
        <dbReference type="Pfam" id="PF08240"/>
    </source>
</evidence>
<dbReference type="AlphaFoldDB" id="A0A506U5E9"/>
<dbReference type="EMBL" id="VHLH01000010">
    <property type="protein sequence ID" value="TPW29602.1"/>
    <property type="molecule type" value="Genomic_DNA"/>
</dbReference>
<reference evidence="3 4" key="1">
    <citation type="submission" date="2019-06" db="EMBL/GenBank/DDBJ databases">
        <authorList>
            <person name="Li M."/>
        </authorList>
    </citation>
    <scope>NUCLEOTIDE SEQUENCE [LARGE SCALE GENOMIC DNA]</scope>
    <source>
        <strain evidence="3 4">BGMRC6574</strain>
    </source>
</reference>
<keyword evidence="4" id="KW-1185">Reference proteome</keyword>
<proteinExistence type="predicted"/>
<organism evidence="3 4">
    <name type="scientific">Pararhizobium mangrovi</name>
    <dbReference type="NCBI Taxonomy" id="2590452"/>
    <lineage>
        <taxon>Bacteria</taxon>
        <taxon>Pseudomonadati</taxon>
        <taxon>Pseudomonadota</taxon>
        <taxon>Alphaproteobacteria</taxon>
        <taxon>Hyphomicrobiales</taxon>
        <taxon>Rhizobiaceae</taxon>
        <taxon>Rhizobium/Agrobacterium group</taxon>
        <taxon>Pararhizobium</taxon>
    </lineage>
</organism>
<evidence type="ECO:0000313" key="4">
    <source>
        <dbReference type="Proteomes" id="UP000320314"/>
    </source>
</evidence>
<dbReference type="InterPro" id="IPR011032">
    <property type="entry name" value="GroES-like_sf"/>
</dbReference>
<dbReference type="InterPro" id="IPR013154">
    <property type="entry name" value="ADH-like_N"/>
</dbReference>
<dbReference type="RefSeq" id="WP_141166345.1">
    <property type="nucleotide sequence ID" value="NZ_VHLH01000010.1"/>
</dbReference>
<dbReference type="GO" id="GO:0036354">
    <property type="term" value="F:bacteriochlorophyllide-a dehydrogenase activity"/>
    <property type="evidence" value="ECO:0007669"/>
    <property type="project" value="InterPro"/>
</dbReference>
<evidence type="ECO:0000256" key="1">
    <source>
        <dbReference type="ARBA" id="ARBA00023002"/>
    </source>
</evidence>
<gene>
    <name evidence="3" type="primary">bchC</name>
    <name evidence="3" type="ORF">FJU11_07105</name>
</gene>